<dbReference type="PROSITE" id="PS51186">
    <property type="entry name" value="GNAT"/>
    <property type="match status" value="1"/>
</dbReference>
<comment type="caution">
    <text evidence="2">The sequence shown here is derived from an EMBL/GenBank/DDBJ whole genome shotgun (WGS) entry which is preliminary data.</text>
</comment>
<evidence type="ECO:0000313" key="2">
    <source>
        <dbReference type="EMBL" id="MCP8970425.1"/>
    </source>
</evidence>
<dbReference type="Gene3D" id="3.40.630.30">
    <property type="match status" value="1"/>
</dbReference>
<evidence type="ECO:0000313" key="3">
    <source>
        <dbReference type="Proteomes" id="UP001156102"/>
    </source>
</evidence>
<dbReference type="CDD" id="cd04301">
    <property type="entry name" value="NAT_SF"/>
    <property type="match status" value="1"/>
</dbReference>
<dbReference type="GO" id="GO:0016747">
    <property type="term" value="F:acyltransferase activity, transferring groups other than amino-acyl groups"/>
    <property type="evidence" value="ECO:0007669"/>
    <property type="project" value="InterPro"/>
</dbReference>
<gene>
    <name evidence="2" type="ORF">NK662_18060</name>
</gene>
<dbReference type="AlphaFoldDB" id="A0AA41XCJ7"/>
<dbReference type="Proteomes" id="UP001156102">
    <property type="component" value="Unassembled WGS sequence"/>
</dbReference>
<accession>A0AA41XCJ7</accession>
<dbReference type="EMBL" id="JANCLT010000011">
    <property type="protein sequence ID" value="MCP8970425.1"/>
    <property type="molecule type" value="Genomic_DNA"/>
</dbReference>
<sequence>MKTIIWPDLSRASGLSHRLGRKLFQRLAAEFSELTGYHFEAKFSDEAHYISIHGQKDDGYVRFLLQLQDAISYKDVQTGSYIRQEEAIRITDIFVSAQGQGIGSALVRHLLMRLREMGIGKVVLEAGSGQAVAFWHRFDFRIDPVHSPSPERPAMYLRLLEPAPPGRMRVRIHDKNRLYQEFLVE</sequence>
<proteinExistence type="predicted"/>
<protein>
    <submittedName>
        <fullName evidence="2">GNAT family N-acetyltransferase</fullName>
    </submittedName>
</protein>
<dbReference type="InterPro" id="IPR016181">
    <property type="entry name" value="Acyl_CoA_acyltransferase"/>
</dbReference>
<evidence type="ECO:0000259" key="1">
    <source>
        <dbReference type="PROSITE" id="PS51186"/>
    </source>
</evidence>
<dbReference type="SUPFAM" id="SSF55729">
    <property type="entry name" value="Acyl-CoA N-acyltransferases (Nat)"/>
    <property type="match status" value="1"/>
</dbReference>
<feature type="domain" description="N-acetyltransferase" evidence="1">
    <location>
        <begin position="1"/>
        <end position="162"/>
    </location>
</feature>
<name>A0AA41XCJ7_9BACI</name>
<dbReference type="RefSeq" id="WP_254760343.1">
    <property type="nucleotide sequence ID" value="NZ_JANCLT010000011.1"/>
</dbReference>
<organism evidence="2 3">
    <name type="scientific">Ectobacillus ponti</name>
    <dbReference type="NCBI Taxonomy" id="2961894"/>
    <lineage>
        <taxon>Bacteria</taxon>
        <taxon>Bacillati</taxon>
        <taxon>Bacillota</taxon>
        <taxon>Bacilli</taxon>
        <taxon>Bacillales</taxon>
        <taxon>Bacillaceae</taxon>
        <taxon>Ectobacillus</taxon>
    </lineage>
</organism>
<reference evidence="2" key="1">
    <citation type="submission" date="2022-07" db="EMBL/GenBank/DDBJ databases">
        <authorList>
            <person name="Li W.-J."/>
            <person name="Deng Q.-Q."/>
        </authorList>
    </citation>
    <scope>NUCLEOTIDE SEQUENCE</scope>
    <source>
        <strain evidence="2">SYSU M60031</strain>
    </source>
</reference>
<dbReference type="InterPro" id="IPR000182">
    <property type="entry name" value="GNAT_dom"/>
</dbReference>
<keyword evidence="3" id="KW-1185">Reference proteome</keyword>
<dbReference type="Pfam" id="PF00583">
    <property type="entry name" value="Acetyltransf_1"/>
    <property type="match status" value="1"/>
</dbReference>